<dbReference type="GO" id="GO:0020037">
    <property type="term" value="F:heme binding"/>
    <property type="evidence" value="ECO:0007669"/>
    <property type="project" value="InterPro"/>
</dbReference>
<dbReference type="OrthoDB" id="1470350at2759"/>
<gene>
    <name evidence="1" type="ORF">P691DRAFT_809284</name>
</gene>
<dbReference type="GO" id="GO:0005506">
    <property type="term" value="F:iron ion binding"/>
    <property type="evidence" value="ECO:0007669"/>
    <property type="project" value="InterPro"/>
</dbReference>
<dbReference type="AlphaFoldDB" id="A0A9P6BZ25"/>
<keyword evidence="2" id="KW-1185">Reference proteome</keyword>
<comment type="caution">
    <text evidence="1">The sequence shown here is derived from an EMBL/GenBank/DDBJ whole genome shotgun (WGS) entry which is preliminary data.</text>
</comment>
<dbReference type="GO" id="GO:0016705">
    <property type="term" value="F:oxidoreductase activity, acting on paired donors, with incorporation or reduction of molecular oxygen"/>
    <property type="evidence" value="ECO:0007669"/>
    <property type="project" value="InterPro"/>
</dbReference>
<accession>A0A9P6BZ25</accession>
<evidence type="ECO:0000313" key="1">
    <source>
        <dbReference type="EMBL" id="KAF9443229.1"/>
    </source>
</evidence>
<sequence length="72" mass="7977">MTFLGRSRAYIGFKFSQLEIKAVLSVLLASFGFENAEKKIKWKLSEISALVVEGKGTTHSSLPMIISSLDQQ</sequence>
<dbReference type="Proteomes" id="UP000807342">
    <property type="component" value="Unassembled WGS sequence"/>
</dbReference>
<proteinExistence type="predicted"/>
<reference evidence="1" key="1">
    <citation type="submission" date="2020-11" db="EMBL/GenBank/DDBJ databases">
        <authorList>
            <consortium name="DOE Joint Genome Institute"/>
            <person name="Ahrendt S."/>
            <person name="Riley R."/>
            <person name="Andreopoulos W."/>
            <person name="Labutti K."/>
            <person name="Pangilinan J."/>
            <person name="Ruiz-Duenas F.J."/>
            <person name="Barrasa J.M."/>
            <person name="Sanchez-Garcia M."/>
            <person name="Camarero S."/>
            <person name="Miyauchi S."/>
            <person name="Serrano A."/>
            <person name="Linde D."/>
            <person name="Babiker R."/>
            <person name="Drula E."/>
            <person name="Ayuso-Fernandez I."/>
            <person name="Pacheco R."/>
            <person name="Padilla G."/>
            <person name="Ferreira P."/>
            <person name="Barriuso J."/>
            <person name="Kellner H."/>
            <person name="Castanera R."/>
            <person name="Alfaro M."/>
            <person name="Ramirez L."/>
            <person name="Pisabarro A.G."/>
            <person name="Kuo A."/>
            <person name="Tritt A."/>
            <person name="Lipzen A."/>
            <person name="He G."/>
            <person name="Yan M."/>
            <person name="Ng V."/>
            <person name="Cullen D."/>
            <person name="Martin F."/>
            <person name="Rosso M.-N."/>
            <person name="Henrissat B."/>
            <person name="Hibbett D."/>
            <person name="Martinez A.T."/>
            <person name="Grigoriev I.V."/>
        </authorList>
    </citation>
    <scope>NUCLEOTIDE SEQUENCE</scope>
    <source>
        <strain evidence="1">MF-IS2</strain>
    </source>
</reference>
<dbReference type="EMBL" id="MU151502">
    <property type="protein sequence ID" value="KAF9443229.1"/>
    <property type="molecule type" value="Genomic_DNA"/>
</dbReference>
<protein>
    <submittedName>
        <fullName evidence="1">Uncharacterized protein</fullName>
    </submittedName>
</protein>
<dbReference type="Gene3D" id="1.10.630.10">
    <property type="entry name" value="Cytochrome P450"/>
    <property type="match status" value="1"/>
</dbReference>
<name>A0A9P6BZ25_9AGAR</name>
<dbReference type="InterPro" id="IPR036396">
    <property type="entry name" value="Cyt_P450_sf"/>
</dbReference>
<dbReference type="GO" id="GO:0004497">
    <property type="term" value="F:monooxygenase activity"/>
    <property type="evidence" value="ECO:0007669"/>
    <property type="project" value="InterPro"/>
</dbReference>
<organism evidence="1 2">
    <name type="scientific">Macrolepiota fuliginosa MF-IS2</name>
    <dbReference type="NCBI Taxonomy" id="1400762"/>
    <lineage>
        <taxon>Eukaryota</taxon>
        <taxon>Fungi</taxon>
        <taxon>Dikarya</taxon>
        <taxon>Basidiomycota</taxon>
        <taxon>Agaricomycotina</taxon>
        <taxon>Agaricomycetes</taxon>
        <taxon>Agaricomycetidae</taxon>
        <taxon>Agaricales</taxon>
        <taxon>Agaricineae</taxon>
        <taxon>Agaricaceae</taxon>
        <taxon>Macrolepiota</taxon>
    </lineage>
</organism>
<evidence type="ECO:0000313" key="2">
    <source>
        <dbReference type="Proteomes" id="UP000807342"/>
    </source>
</evidence>